<dbReference type="Gene3D" id="3.90.70.10">
    <property type="entry name" value="Cysteine proteinases"/>
    <property type="match status" value="1"/>
</dbReference>
<evidence type="ECO:0000256" key="7">
    <source>
        <dbReference type="ARBA" id="ARBA00022801"/>
    </source>
</evidence>
<keyword evidence="6 15" id="KW-0833">Ubl conjugation pathway</keyword>
<reference evidence="19" key="2">
    <citation type="submission" date="2025-05" db="UniProtKB">
        <authorList>
            <consortium name="EnsemblMetazoa"/>
        </authorList>
    </citation>
    <scope>IDENTIFICATION</scope>
    <source>
        <strain evidence="19">Foshan</strain>
    </source>
</reference>
<keyword evidence="11" id="KW-0804">Transcription</keyword>
<comment type="catalytic activity">
    <reaction evidence="1 15">
        <text>Thiol-dependent hydrolysis of ester, thioester, amide, peptide and isopeptide bonds formed by the C-terminal Gly of ubiquitin (a 76-residue protein attached to proteins as an intracellular targeting signal).</text>
        <dbReference type="EC" id="3.4.19.12"/>
    </reaction>
</comment>
<evidence type="ECO:0000256" key="9">
    <source>
        <dbReference type="ARBA" id="ARBA00022833"/>
    </source>
</evidence>
<feature type="domain" description="USP" evidence="17">
    <location>
        <begin position="158"/>
        <end position="541"/>
    </location>
</feature>
<keyword evidence="4" id="KW-0479">Metal-binding</keyword>
<proteinExistence type="inferred from homology"/>
<dbReference type="EC" id="3.4.19.12" evidence="15"/>
<keyword evidence="3 15" id="KW-0645">Protease</keyword>
<evidence type="ECO:0000256" key="4">
    <source>
        <dbReference type="ARBA" id="ARBA00022723"/>
    </source>
</evidence>
<reference evidence="20" key="1">
    <citation type="journal article" date="2015" name="Proc. Natl. Acad. Sci. U.S.A.">
        <title>Genome sequence of the Asian Tiger mosquito, Aedes albopictus, reveals insights into its biology, genetics, and evolution.</title>
        <authorList>
            <person name="Chen X.G."/>
            <person name="Jiang X."/>
            <person name="Gu J."/>
            <person name="Xu M."/>
            <person name="Wu Y."/>
            <person name="Deng Y."/>
            <person name="Zhang C."/>
            <person name="Bonizzoni M."/>
            <person name="Dermauw W."/>
            <person name="Vontas J."/>
            <person name="Armbruster P."/>
            <person name="Huang X."/>
            <person name="Yang Y."/>
            <person name="Zhang H."/>
            <person name="He W."/>
            <person name="Peng H."/>
            <person name="Liu Y."/>
            <person name="Wu K."/>
            <person name="Chen J."/>
            <person name="Lirakis M."/>
            <person name="Topalis P."/>
            <person name="Van Leeuwen T."/>
            <person name="Hall A.B."/>
            <person name="Jiang X."/>
            <person name="Thorpe C."/>
            <person name="Mueller R.L."/>
            <person name="Sun C."/>
            <person name="Waterhouse R.M."/>
            <person name="Yan G."/>
            <person name="Tu Z.J."/>
            <person name="Fang X."/>
            <person name="James A.A."/>
        </authorList>
    </citation>
    <scope>NUCLEOTIDE SEQUENCE [LARGE SCALE GENOMIC DNA]</scope>
    <source>
        <strain evidence="20">Foshan</strain>
    </source>
</reference>
<dbReference type="Proteomes" id="UP000069940">
    <property type="component" value="Unassembled WGS sequence"/>
</dbReference>
<evidence type="ECO:0000256" key="8">
    <source>
        <dbReference type="ARBA" id="ARBA00022807"/>
    </source>
</evidence>
<evidence type="ECO:0000313" key="19">
    <source>
        <dbReference type="EnsemblMetazoa" id="AALFPA23_005933.P7665"/>
    </source>
</evidence>
<dbReference type="PANTHER" id="PTHR21646:SF33">
    <property type="entry name" value="UBIQUITIN CARBOXYL-TERMINAL HYDROLASE 22"/>
    <property type="match status" value="1"/>
</dbReference>
<feature type="domain" description="UBP-type" evidence="18">
    <location>
        <begin position="21"/>
        <end position="125"/>
    </location>
</feature>
<dbReference type="EnsemblMetazoa" id="AALFPA23_005933.R7665">
    <property type="protein sequence ID" value="AALFPA23_005933.P7665"/>
    <property type="gene ID" value="AALFPA23_005933"/>
</dbReference>
<keyword evidence="12" id="KW-0539">Nucleus</keyword>
<evidence type="ECO:0000256" key="11">
    <source>
        <dbReference type="ARBA" id="ARBA00023163"/>
    </source>
</evidence>
<dbReference type="PROSITE" id="PS50235">
    <property type="entry name" value="USP_3"/>
    <property type="match status" value="1"/>
</dbReference>
<dbReference type="InterPro" id="IPR050185">
    <property type="entry name" value="Ub_carboxyl-term_hydrolase"/>
</dbReference>
<comment type="similarity">
    <text evidence="13">Belongs to the peptidase C19 family. UBP8 subfamily.</text>
</comment>
<keyword evidence="7 15" id="KW-0378">Hydrolase</keyword>
<evidence type="ECO:0000259" key="18">
    <source>
        <dbReference type="PROSITE" id="PS50271"/>
    </source>
</evidence>
<dbReference type="InterPro" id="IPR001394">
    <property type="entry name" value="Peptidase_C19_UCH"/>
</dbReference>
<evidence type="ECO:0000256" key="3">
    <source>
        <dbReference type="ARBA" id="ARBA00022670"/>
    </source>
</evidence>
<dbReference type="Pfam" id="PF02148">
    <property type="entry name" value="zf-UBP"/>
    <property type="match status" value="1"/>
</dbReference>
<keyword evidence="5 14" id="KW-0863">Zinc-finger</keyword>
<comment type="subcellular location">
    <subcellularLocation>
        <location evidence="2">Nucleus</location>
    </subcellularLocation>
</comment>
<feature type="compositionally biased region" description="Low complexity" evidence="16">
    <location>
        <begin position="451"/>
        <end position="467"/>
    </location>
</feature>
<keyword evidence="10" id="KW-0805">Transcription regulation</keyword>
<feature type="compositionally biased region" description="Basic and acidic residues" evidence="16">
    <location>
        <begin position="469"/>
        <end position="478"/>
    </location>
</feature>
<keyword evidence="8 15" id="KW-0788">Thiol protease</keyword>
<dbReference type="InterPro" id="IPR028889">
    <property type="entry name" value="USP"/>
</dbReference>
<dbReference type="GeneID" id="134290090"/>
<evidence type="ECO:0000256" key="14">
    <source>
        <dbReference type="PROSITE-ProRule" id="PRU00502"/>
    </source>
</evidence>
<dbReference type="PROSITE" id="PS50271">
    <property type="entry name" value="ZF_UBP"/>
    <property type="match status" value="1"/>
</dbReference>
<dbReference type="InterPro" id="IPR013083">
    <property type="entry name" value="Znf_RING/FYVE/PHD"/>
</dbReference>
<dbReference type="PANTHER" id="PTHR21646">
    <property type="entry name" value="UBIQUITIN CARBOXYL-TERMINAL HYDROLASE"/>
    <property type="match status" value="1"/>
</dbReference>
<dbReference type="SUPFAM" id="SSF57850">
    <property type="entry name" value="RING/U-box"/>
    <property type="match status" value="1"/>
</dbReference>
<name>A0ABM1Y5K7_AEDAL</name>
<dbReference type="CDD" id="cd02660">
    <property type="entry name" value="Peptidase_C19D"/>
    <property type="match status" value="1"/>
</dbReference>
<organism evidence="19 20">
    <name type="scientific">Aedes albopictus</name>
    <name type="common">Asian tiger mosquito</name>
    <name type="synonym">Stegomyia albopicta</name>
    <dbReference type="NCBI Taxonomy" id="7160"/>
    <lineage>
        <taxon>Eukaryota</taxon>
        <taxon>Metazoa</taxon>
        <taxon>Ecdysozoa</taxon>
        <taxon>Arthropoda</taxon>
        <taxon>Hexapoda</taxon>
        <taxon>Insecta</taxon>
        <taxon>Pterygota</taxon>
        <taxon>Neoptera</taxon>
        <taxon>Endopterygota</taxon>
        <taxon>Diptera</taxon>
        <taxon>Nematocera</taxon>
        <taxon>Culicoidea</taxon>
        <taxon>Culicidae</taxon>
        <taxon>Culicinae</taxon>
        <taxon>Aedini</taxon>
        <taxon>Aedes</taxon>
        <taxon>Stegomyia</taxon>
    </lineage>
</organism>
<evidence type="ECO:0000256" key="10">
    <source>
        <dbReference type="ARBA" id="ARBA00023015"/>
    </source>
</evidence>
<dbReference type="InterPro" id="IPR001607">
    <property type="entry name" value="Znf_UBP"/>
</dbReference>
<protein>
    <recommendedName>
        <fullName evidence="15">Ubiquitin carboxyl-terminal hydrolase</fullName>
        <ecNumber evidence="15">3.4.19.12</ecNumber>
    </recommendedName>
</protein>
<keyword evidence="9" id="KW-0862">Zinc</keyword>
<evidence type="ECO:0000259" key="17">
    <source>
        <dbReference type="PROSITE" id="PS50235"/>
    </source>
</evidence>
<evidence type="ECO:0000256" key="2">
    <source>
        <dbReference type="ARBA" id="ARBA00004123"/>
    </source>
</evidence>
<feature type="compositionally biased region" description="Low complexity" evidence="16">
    <location>
        <begin position="428"/>
        <end position="443"/>
    </location>
</feature>
<dbReference type="Pfam" id="PF00443">
    <property type="entry name" value="UCH"/>
    <property type="match status" value="1"/>
</dbReference>
<evidence type="ECO:0000256" key="6">
    <source>
        <dbReference type="ARBA" id="ARBA00022786"/>
    </source>
</evidence>
<feature type="region of interest" description="Disordered" evidence="16">
    <location>
        <begin position="421"/>
        <end position="478"/>
    </location>
</feature>
<dbReference type="PROSITE" id="PS00972">
    <property type="entry name" value="USP_1"/>
    <property type="match status" value="1"/>
</dbReference>
<dbReference type="RefSeq" id="XP_062713092.1">
    <property type="nucleotide sequence ID" value="XM_062857108.1"/>
</dbReference>
<dbReference type="InterPro" id="IPR038765">
    <property type="entry name" value="Papain-like_cys_pep_sf"/>
</dbReference>
<evidence type="ECO:0000256" key="15">
    <source>
        <dbReference type="RuleBase" id="RU366025"/>
    </source>
</evidence>
<evidence type="ECO:0000256" key="16">
    <source>
        <dbReference type="SAM" id="MobiDB-lite"/>
    </source>
</evidence>
<evidence type="ECO:0000256" key="13">
    <source>
        <dbReference type="ARBA" id="ARBA00038490"/>
    </source>
</evidence>
<evidence type="ECO:0000256" key="5">
    <source>
        <dbReference type="ARBA" id="ARBA00022771"/>
    </source>
</evidence>
<dbReference type="PROSITE" id="PS00973">
    <property type="entry name" value="USP_2"/>
    <property type="match status" value="1"/>
</dbReference>
<evidence type="ECO:0000256" key="1">
    <source>
        <dbReference type="ARBA" id="ARBA00000707"/>
    </source>
</evidence>
<evidence type="ECO:0000256" key="12">
    <source>
        <dbReference type="ARBA" id="ARBA00023242"/>
    </source>
</evidence>
<evidence type="ECO:0000313" key="20">
    <source>
        <dbReference type="Proteomes" id="UP000069940"/>
    </source>
</evidence>
<keyword evidence="20" id="KW-1185">Reference proteome</keyword>
<dbReference type="InterPro" id="IPR018200">
    <property type="entry name" value="USP_CS"/>
</dbReference>
<dbReference type="SUPFAM" id="SSF54001">
    <property type="entry name" value="Cysteine proteinases"/>
    <property type="match status" value="1"/>
</dbReference>
<accession>A0ABM1Y5K7</accession>
<dbReference type="Gene3D" id="3.30.40.10">
    <property type="entry name" value="Zinc/RING finger domain, C3HC4 (zinc finger)"/>
    <property type="match status" value="1"/>
</dbReference>
<sequence>MSDHGCAHFTAFVKEYGLESFSVVHAYFSACINKEARRRKALSCLCYKCGGSGPQLYSCLHCIYFGCKGAHINDHCKQTKHYIVLELCYGMIYCYQCKDFTYDSECQAIAEKHIRKEAKSLNKSLSWRPWSPSKVEIDLLLKNPKRRHVTAFTSIGLRGLLNLGSTCFMNCIVQALIHTPLLRDYFLSERHECTAKTAAKCLVCEVSRLFQEFYSGARGPLSLHRLLHLIWNHARHLAGYEQQDAHEFFIATLDVLHRHCKISMNEMAAAASAASTDKSKPQFQQPDNPTHCNCIIDQIFTGGLQSDVVCQACNGVSTTIDPFWDISLDLGEAQNQGYGGPPKSLIDCLERFTRAEHLGSSAKIKCSSCKSYQESTKQLSMRTLPIVASFHLKRFEHSSLIDKKISTFISFPSELDMTPFMSKKKSEQQSSPGASSSSSSSKSKSSDRKQAAAGGSNTSASTSSAANNEDDHGRQHHDTSDFRYSLYAVINHVGTLDAGHYTAYVRHQKDIWVKCDDHIITTATLKQVLDSEGYLLFYHKKILEYE</sequence>